<protein>
    <submittedName>
        <fullName evidence="1">Uncharacterized protein</fullName>
    </submittedName>
</protein>
<sequence>MRKQIDLLGARGRIQAVDMHDVMQARSEELASIDLAVREEVTRLWASNRFTHRRDLVRALRQGTETTAISAAFIELNKRGGLDGVDVAALLREADEILEERADRTAFEYAVLLTKLRELDVLGRAFPHAVRGTVHPKPGQYSPRIKDDATRISPWHGVAIEHLDGRIVTEYEAFLYQDFEQYEAVFVAGDEAPFFYRRRGTPSASA</sequence>
<accession>A0ABY4MRT5</accession>
<dbReference type="Proteomes" id="UP001056208">
    <property type="component" value="Chromosome"/>
</dbReference>
<evidence type="ECO:0000313" key="2">
    <source>
        <dbReference type="Proteomes" id="UP001056208"/>
    </source>
</evidence>
<proteinExistence type="predicted"/>
<keyword evidence="2" id="KW-1185">Reference proteome</keyword>
<dbReference type="RefSeq" id="WP_131666460.1">
    <property type="nucleotide sequence ID" value="NZ_CP033722.2"/>
</dbReference>
<name>A0ABY4MRT5_9MICO</name>
<dbReference type="EMBL" id="CP086345">
    <property type="protein sequence ID" value="UQB05364.1"/>
    <property type="molecule type" value="Genomic_DNA"/>
</dbReference>
<evidence type="ECO:0000313" key="1">
    <source>
        <dbReference type="EMBL" id="UQB05364.1"/>
    </source>
</evidence>
<gene>
    <name evidence="1" type="ORF">LIV34_000392</name>
</gene>
<organism evidence="1 2">
    <name type="scientific">Clavibacter nebraskensis</name>
    <dbReference type="NCBI Taxonomy" id="31963"/>
    <lineage>
        <taxon>Bacteria</taxon>
        <taxon>Bacillati</taxon>
        <taxon>Actinomycetota</taxon>
        <taxon>Actinomycetes</taxon>
        <taxon>Micrococcales</taxon>
        <taxon>Microbacteriaceae</taxon>
        <taxon>Clavibacter</taxon>
    </lineage>
</organism>
<reference evidence="1" key="1">
    <citation type="submission" date="2021-11" db="EMBL/GenBank/DDBJ databases">
        <authorList>
            <person name="Li G."/>
            <person name="Jia Q."/>
            <person name="Yang F."/>
            <person name="Zhang C."/>
            <person name="Singh A."/>
            <person name="Lorenz A.J."/>
            <person name="Jackson-Ziems T."/>
            <person name="Vidaver A."/>
            <person name="Alfano J.R."/>
        </authorList>
    </citation>
    <scope>NUCLEOTIDE SEQUENCE</scope>
    <source>
        <strain evidence="1">CNK-2</strain>
    </source>
</reference>